<feature type="signal peptide" evidence="2">
    <location>
        <begin position="1"/>
        <end position="19"/>
    </location>
</feature>
<reference evidence="3 4" key="1">
    <citation type="submission" date="2024-10" db="EMBL/GenBank/DDBJ databases">
        <title>The Natural Products Discovery Center: Release of the First 8490 Sequenced Strains for Exploring Actinobacteria Biosynthetic Diversity.</title>
        <authorList>
            <person name="Kalkreuter E."/>
            <person name="Kautsar S.A."/>
            <person name="Yang D."/>
            <person name="Bader C.D."/>
            <person name="Teijaro C.N."/>
            <person name="Fluegel L."/>
            <person name="Davis C.M."/>
            <person name="Simpson J.R."/>
            <person name="Lauterbach L."/>
            <person name="Steele A.D."/>
            <person name="Gui C."/>
            <person name="Meng S."/>
            <person name="Li G."/>
            <person name="Viehrig K."/>
            <person name="Ye F."/>
            <person name="Su P."/>
            <person name="Kiefer A.F."/>
            <person name="Nichols A."/>
            <person name="Cepeda A.J."/>
            <person name="Yan W."/>
            <person name="Fan B."/>
            <person name="Jiang Y."/>
            <person name="Adhikari A."/>
            <person name="Zheng C.-J."/>
            <person name="Schuster L."/>
            <person name="Cowan T.M."/>
            <person name="Smanski M.J."/>
            <person name="Chevrette M.G."/>
            <person name="De Carvalho L.P.S."/>
            <person name="Shen B."/>
        </authorList>
    </citation>
    <scope>NUCLEOTIDE SEQUENCE [LARGE SCALE GENOMIC DNA]</scope>
    <source>
        <strain evidence="3 4">NPDC087581</strain>
    </source>
</reference>
<evidence type="ECO:0000313" key="3">
    <source>
        <dbReference type="EMBL" id="MFJ2680405.1"/>
    </source>
</evidence>
<dbReference type="PIRSF" id="PIRSF029658">
    <property type="entry name" value="UCP029658_TPR"/>
    <property type="match status" value="1"/>
</dbReference>
<dbReference type="Proteomes" id="UP001617213">
    <property type="component" value="Unassembled WGS sequence"/>
</dbReference>
<comment type="caution">
    <text evidence="3">The sequence shown here is derived from an EMBL/GenBank/DDBJ whole genome shotgun (WGS) entry which is preliminary data.</text>
</comment>
<dbReference type="InterPro" id="IPR019734">
    <property type="entry name" value="TPR_rpt"/>
</dbReference>
<organism evidence="3 4">
    <name type="scientific">Pseudomonas sivasensis</name>
    <dbReference type="NCBI Taxonomy" id="1880678"/>
    <lineage>
        <taxon>Bacteria</taxon>
        <taxon>Pseudomonadati</taxon>
        <taxon>Pseudomonadota</taxon>
        <taxon>Gammaproteobacteria</taxon>
        <taxon>Pseudomonadales</taxon>
        <taxon>Pseudomonadaceae</taxon>
        <taxon>Pseudomonas</taxon>
    </lineage>
</organism>
<keyword evidence="2" id="KW-0732">Signal</keyword>
<evidence type="ECO:0000313" key="4">
    <source>
        <dbReference type="Proteomes" id="UP001617213"/>
    </source>
</evidence>
<dbReference type="SUPFAM" id="SSF48452">
    <property type="entry name" value="TPR-like"/>
    <property type="match status" value="1"/>
</dbReference>
<dbReference type="EMBL" id="JBIUWZ010000033">
    <property type="protein sequence ID" value="MFJ2680405.1"/>
    <property type="molecule type" value="Genomic_DNA"/>
</dbReference>
<feature type="repeat" description="TPR" evidence="1">
    <location>
        <begin position="103"/>
        <end position="136"/>
    </location>
</feature>
<dbReference type="PROSITE" id="PS50005">
    <property type="entry name" value="TPR"/>
    <property type="match status" value="1"/>
</dbReference>
<keyword evidence="4" id="KW-1185">Reference proteome</keyword>
<dbReference type="GeneID" id="300935240"/>
<keyword evidence="1" id="KW-0802">TPR repeat</keyword>
<name>A0ABW8E3H6_9PSED</name>
<dbReference type="Gene3D" id="1.25.40.10">
    <property type="entry name" value="Tetratricopeptide repeat domain"/>
    <property type="match status" value="1"/>
</dbReference>
<accession>A0ABW8E3H6</accession>
<proteinExistence type="predicted"/>
<dbReference type="InterPro" id="IPR011990">
    <property type="entry name" value="TPR-like_helical_dom_sf"/>
</dbReference>
<dbReference type="RefSeq" id="WP_032887135.1">
    <property type="nucleotide sequence ID" value="NZ_CAXAPQ010000021.1"/>
</dbReference>
<evidence type="ECO:0000256" key="2">
    <source>
        <dbReference type="SAM" id="SignalP"/>
    </source>
</evidence>
<gene>
    <name evidence="3" type="ORF">ACIOWJ_20235</name>
</gene>
<dbReference type="Pfam" id="PF13414">
    <property type="entry name" value="TPR_11"/>
    <property type="match status" value="1"/>
</dbReference>
<dbReference type="SMART" id="SM00028">
    <property type="entry name" value="TPR"/>
    <property type="match status" value="2"/>
</dbReference>
<dbReference type="PROSITE" id="PS51257">
    <property type="entry name" value="PROKAR_LIPOPROTEIN"/>
    <property type="match status" value="1"/>
</dbReference>
<dbReference type="InterPro" id="IPR016931">
    <property type="entry name" value="UCP029658_TPR"/>
</dbReference>
<sequence>MKTLIAACSLLLMSGCANLGQTPWSGFAANGSCSKPSADQELSLNLADDMANDGKLHASLANLQNLPDSLPQVRLRKAKVYRLLGRNDAEPLYKTLLGTCLSAEGEHGLGQLAVAKGDNGKALAHLQRAAQLSPTDEKIRNDLGVVYLNQLRMDDARFEFLTAMELNQSNQLAAINLVTLLIYQDNWGQAAQVVSRMGLSPVQVSQAQARAQQLKRSPASPAKDQIAAVRDALQAPIKSVNQGESR</sequence>
<protein>
    <submittedName>
        <fullName evidence="3">Tetratricopeptide repeat protein</fullName>
    </submittedName>
</protein>
<feature type="chain" id="PRO_5045695443" evidence="2">
    <location>
        <begin position="20"/>
        <end position="246"/>
    </location>
</feature>
<evidence type="ECO:0000256" key="1">
    <source>
        <dbReference type="PROSITE-ProRule" id="PRU00339"/>
    </source>
</evidence>